<dbReference type="OrthoDB" id="1937754at2759"/>
<evidence type="ECO:0000313" key="2">
    <source>
        <dbReference type="EMBL" id="PON68583.1"/>
    </source>
</evidence>
<keyword evidence="3" id="KW-1185">Reference proteome</keyword>
<accession>A0A2P5D5K5</accession>
<dbReference type="InterPro" id="IPR054722">
    <property type="entry name" value="PolX-like_BBD"/>
</dbReference>
<dbReference type="EMBL" id="JXTB01000061">
    <property type="protein sequence ID" value="PON68583.1"/>
    <property type="molecule type" value="Genomic_DNA"/>
</dbReference>
<evidence type="ECO:0000313" key="3">
    <source>
        <dbReference type="Proteomes" id="UP000237105"/>
    </source>
</evidence>
<protein>
    <recommendedName>
        <fullName evidence="1">Retrovirus-related Pol polyprotein from transposon TNT 1-94-like beta-barrel domain-containing protein</fullName>
    </recommendedName>
</protein>
<gene>
    <name evidence="2" type="ORF">PanWU01x14_093920</name>
</gene>
<feature type="domain" description="Retrovirus-related Pol polyprotein from transposon TNT 1-94-like beta-barrel" evidence="1">
    <location>
        <begin position="16"/>
        <end position="95"/>
    </location>
</feature>
<dbReference type="Pfam" id="PF22936">
    <property type="entry name" value="Pol_BBD"/>
    <property type="match status" value="1"/>
</dbReference>
<name>A0A2P5D5K5_PARAD</name>
<organism evidence="2 3">
    <name type="scientific">Parasponia andersonii</name>
    <name type="common">Sponia andersonii</name>
    <dbReference type="NCBI Taxonomy" id="3476"/>
    <lineage>
        <taxon>Eukaryota</taxon>
        <taxon>Viridiplantae</taxon>
        <taxon>Streptophyta</taxon>
        <taxon>Embryophyta</taxon>
        <taxon>Tracheophyta</taxon>
        <taxon>Spermatophyta</taxon>
        <taxon>Magnoliopsida</taxon>
        <taxon>eudicotyledons</taxon>
        <taxon>Gunneridae</taxon>
        <taxon>Pentapetalae</taxon>
        <taxon>rosids</taxon>
        <taxon>fabids</taxon>
        <taxon>Rosales</taxon>
        <taxon>Cannabaceae</taxon>
        <taxon>Parasponia</taxon>
    </lineage>
</organism>
<proteinExistence type="predicted"/>
<evidence type="ECO:0000259" key="1">
    <source>
        <dbReference type="Pfam" id="PF22936"/>
    </source>
</evidence>
<comment type="caution">
    <text evidence="2">The sequence shown here is derived from an EMBL/GenBank/DDBJ whole genome shotgun (WGS) entry which is preliminary data.</text>
</comment>
<sequence>MATMLATPDSPMDNCWYLDSGATNHATHDLANLTFGGEYHGSNKMHLGNGAGLSISHVGCSYLPNVSSKTLILKNLLHVPNITKNLINVSQFSKDNSVYFEFHPFVSINLIFLVRVIILYQCLS</sequence>
<dbReference type="Proteomes" id="UP000237105">
    <property type="component" value="Unassembled WGS sequence"/>
</dbReference>
<reference evidence="3" key="1">
    <citation type="submission" date="2016-06" db="EMBL/GenBank/DDBJ databases">
        <title>Parallel loss of symbiosis genes in relatives of nitrogen-fixing non-legume Parasponia.</title>
        <authorList>
            <person name="Van Velzen R."/>
            <person name="Holmer R."/>
            <person name="Bu F."/>
            <person name="Rutten L."/>
            <person name="Van Zeijl A."/>
            <person name="Liu W."/>
            <person name="Santuari L."/>
            <person name="Cao Q."/>
            <person name="Sharma T."/>
            <person name="Shen D."/>
            <person name="Roswanjaya Y."/>
            <person name="Wardhani T."/>
            <person name="Kalhor M.S."/>
            <person name="Jansen J."/>
            <person name="Van den Hoogen J."/>
            <person name="Gungor B."/>
            <person name="Hartog M."/>
            <person name="Hontelez J."/>
            <person name="Verver J."/>
            <person name="Yang W.-C."/>
            <person name="Schijlen E."/>
            <person name="Repin R."/>
            <person name="Schilthuizen M."/>
            <person name="Schranz E."/>
            <person name="Heidstra R."/>
            <person name="Miyata K."/>
            <person name="Fedorova E."/>
            <person name="Kohlen W."/>
            <person name="Bisseling T."/>
            <person name="Smit S."/>
            <person name="Geurts R."/>
        </authorList>
    </citation>
    <scope>NUCLEOTIDE SEQUENCE [LARGE SCALE GENOMIC DNA]</scope>
    <source>
        <strain evidence="3">cv. WU1-14</strain>
    </source>
</reference>
<dbReference type="AlphaFoldDB" id="A0A2P5D5K5"/>